<sequence>MAGIRRHLSHAPACRLRYSSRLSTRYNTRKDQLELQVESHQPLSKVMIDDDLPMDVDMDDSDSLSQAQQDSVLPVLDSDSSGSEQVPNEETEPKSRQARVDDVDDEEPGMLYAQPFPDNRRAGSTYGETKTVFQTIRDDQILEGAEVLGPFRDDEEWELAKWLIKNVGHNQTQSFMNLPIIKNRLDTSFSSKDHLLQRIDHLPQGVEWKCTGLNVKGDLKGQDGVEMSESLELWHRDPVECVRELIGNPAFRDSMQFTPERLYEDELGKREVWNEMWTGKWWWETQMKLPIGATIAPIILSSDKTKLSQFRGDKTAWPVYMTIGNIAKETRRQPSAHSTVLLGYLPVPKLDCCTEKTKKTTRYNLHKGVFHDHLVKWCTVLVGEKELDDRFRSMIPHPNLRHFKNGISSVSQWTGREHKEMEKVFVGLLSGAVEPRVIRAVTALLDFISYASFHSHTSRTLQSLEVALAEFHAHKDVFIELEARYPEHFNIPKVHAMEHYAEMIKTFGSADGYNTEGPERLHIDYAKDAYRASNKRDYIVQMVHWLRRQEAVDRFTAYLDFTRARPADPAPPIESGTLIIQNTDGLAASLSSTAYTRISRHPARELCGITAQQIVDSHQATQFIPALKHYLRVNGCGIVPNQYDTFDLYKRLTIHLPEIAEASKAHCRDVVRAIPPIASKARRAAEPAHMDFALIRVSETNPTMTGTPLAGLRVAHVRALFALPAYFRIRTKTPLAYIEWCTPFRHPHTDNGLYQLHKSTRMHHSHAEIIPVDRIARSCHLVPCFGQIKEPRWTAENVAELCRVFWVNHYFDTHLFAMIKARRRGCL</sequence>
<feature type="region of interest" description="Disordered" evidence="1">
    <location>
        <begin position="52"/>
        <end position="125"/>
    </location>
</feature>
<evidence type="ECO:0000256" key="1">
    <source>
        <dbReference type="SAM" id="MobiDB-lite"/>
    </source>
</evidence>
<comment type="caution">
    <text evidence="2">The sequence shown here is derived from an EMBL/GenBank/DDBJ whole genome shotgun (WGS) entry which is preliminary data.</text>
</comment>
<feature type="compositionally biased region" description="Low complexity" evidence="1">
    <location>
        <begin position="63"/>
        <end position="83"/>
    </location>
</feature>
<protein>
    <submittedName>
        <fullName evidence="2">Uncharacterized protein</fullName>
    </submittedName>
</protein>
<dbReference type="OrthoDB" id="2418900at2759"/>
<keyword evidence="3" id="KW-1185">Reference proteome</keyword>
<dbReference type="Pfam" id="PF18759">
    <property type="entry name" value="Plavaka"/>
    <property type="match status" value="1"/>
</dbReference>
<feature type="compositionally biased region" description="Acidic residues" evidence="1">
    <location>
        <begin position="52"/>
        <end position="62"/>
    </location>
</feature>
<accession>A0A2R6NEZ8</accession>
<evidence type="ECO:0000313" key="2">
    <source>
        <dbReference type="EMBL" id="PSR70828.1"/>
    </source>
</evidence>
<dbReference type="Proteomes" id="UP000186601">
    <property type="component" value="Unassembled WGS sequence"/>
</dbReference>
<evidence type="ECO:0000313" key="3">
    <source>
        <dbReference type="Proteomes" id="UP000186601"/>
    </source>
</evidence>
<dbReference type="InterPro" id="IPR041078">
    <property type="entry name" value="Plavaka"/>
</dbReference>
<feature type="compositionally biased region" description="Basic and acidic residues" evidence="1">
    <location>
        <begin position="91"/>
        <end position="101"/>
    </location>
</feature>
<dbReference type="EMBL" id="MLYV02001309">
    <property type="protein sequence ID" value="PSR70828.1"/>
    <property type="molecule type" value="Genomic_DNA"/>
</dbReference>
<dbReference type="AlphaFoldDB" id="A0A2R6NEZ8"/>
<gene>
    <name evidence="2" type="ORF">PHLCEN_2v13269</name>
</gene>
<proteinExistence type="predicted"/>
<organism evidence="2 3">
    <name type="scientific">Hermanssonia centrifuga</name>
    <dbReference type="NCBI Taxonomy" id="98765"/>
    <lineage>
        <taxon>Eukaryota</taxon>
        <taxon>Fungi</taxon>
        <taxon>Dikarya</taxon>
        <taxon>Basidiomycota</taxon>
        <taxon>Agaricomycotina</taxon>
        <taxon>Agaricomycetes</taxon>
        <taxon>Polyporales</taxon>
        <taxon>Meruliaceae</taxon>
        <taxon>Hermanssonia</taxon>
    </lineage>
</organism>
<name>A0A2R6NEZ8_9APHY</name>
<reference evidence="2 3" key="1">
    <citation type="submission" date="2018-02" db="EMBL/GenBank/DDBJ databases">
        <title>Genome sequence of the basidiomycete white-rot fungus Phlebia centrifuga.</title>
        <authorList>
            <person name="Granchi Z."/>
            <person name="Peng M."/>
            <person name="de Vries R.P."/>
            <person name="Hilden K."/>
            <person name="Makela M.R."/>
            <person name="Grigoriev I."/>
            <person name="Riley R."/>
        </authorList>
    </citation>
    <scope>NUCLEOTIDE SEQUENCE [LARGE SCALE GENOMIC DNA]</scope>
    <source>
        <strain evidence="2 3">FBCC195</strain>
    </source>
</reference>